<name>A0ABP6QGJ2_9ACTN</name>
<dbReference type="SUPFAM" id="SSF140990">
    <property type="entry name" value="FtsH protease domain-like"/>
    <property type="match status" value="1"/>
</dbReference>
<evidence type="ECO:0008006" key="3">
    <source>
        <dbReference type="Google" id="ProtNLM"/>
    </source>
</evidence>
<comment type="caution">
    <text evidence="1">The sequence shown here is derived from an EMBL/GenBank/DDBJ whole genome shotgun (WGS) entry which is preliminary data.</text>
</comment>
<reference evidence="2" key="1">
    <citation type="journal article" date="2019" name="Int. J. Syst. Evol. Microbiol.">
        <title>The Global Catalogue of Microorganisms (GCM) 10K type strain sequencing project: providing services to taxonomists for standard genome sequencing and annotation.</title>
        <authorList>
            <consortium name="The Broad Institute Genomics Platform"/>
            <consortium name="The Broad Institute Genome Sequencing Center for Infectious Disease"/>
            <person name="Wu L."/>
            <person name="Ma J."/>
        </authorList>
    </citation>
    <scope>NUCLEOTIDE SEQUENCE [LARGE SCALE GENOMIC DNA]</scope>
    <source>
        <strain evidence="2">JCM 9377</strain>
    </source>
</reference>
<gene>
    <name evidence="1" type="ORF">GCM10010468_37110</name>
</gene>
<dbReference type="InterPro" id="IPR037219">
    <property type="entry name" value="Peptidase_M41-like"/>
</dbReference>
<dbReference type="EMBL" id="BAAAUV010000008">
    <property type="protein sequence ID" value="GAA3215579.1"/>
    <property type="molecule type" value="Genomic_DNA"/>
</dbReference>
<dbReference type="Pfam" id="PF13398">
    <property type="entry name" value="Peptidase_M50B"/>
    <property type="match status" value="1"/>
</dbReference>
<dbReference type="InterPro" id="IPR049500">
    <property type="entry name" value="Peptidase_M50B-like"/>
</dbReference>
<dbReference type="RefSeq" id="WP_344829623.1">
    <property type="nucleotide sequence ID" value="NZ_BAAAUV010000008.1"/>
</dbReference>
<dbReference type="Proteomes" id="UP001501237">
    <property type="component" value="Unassembled WGS sequence"/>
</dbReference>
<sequence>MTSLLRQVATHEAAHAVVAAHYGMRVTEIRVGQRDGATVHTGNGTRLQLAAVTAAGEVGQRLAAAETYEDLACSDLARFEAEHGLGLLWRAQQDARAILTSRRRAFMQLIMRLESERHVRFSASASV</sequence>
<keyword evidence="2" id="KW-1185">Reference proteome</keyword>
<protein>
    <recommendedName>
        <fullName evidence="3">Peptidase M41-like protein</fullName>
    </recommendedName>
</protein>
<evidence type="ECO:0000313" key="1">
    <source>
        <dbReference type="EMBL" id="GAA3215579.1"/>
    </source>
</evidence>
<evidence type="ECO:0000313" key="2">
    <source>
        <dbReference type="Proteomes" id="UP001501237"/>
    </source>
</evidence>
<proteinExistence type="predicted"/>
<accession>A0ABP6QGJ2</accession>
<organism evidence="1 2">
    <name type="scientific">Actinocorallia longicatena</name>
    <dbReference type="NCBI Taxonomy" id="111803"/>
    <lineage>
        <taxon>Bacteria</taxon>
        <taxon>Bacillati</taxon>
        <taxon>Actinomycetota</taxon>
        <taxon>Actinomycetes</taxon>
        <taxon>Streptosporangiales</taxon>
        <taxon>Thermomonosporaceae</taxon>
        <taxon>Actinocorallia</taxon>
    </lineage>
</organism>